<dbReference type="Proteomes" id="UP000182360">
    <property type="component" value="Unassembled WGS sequence"/>
</dbReference>
<keyword evidence="1" id="KW-0812">Transmembrane</keyword>
<keyword evidence="1" id="KW-0472">Membrane</keyword>
<feature type="transmembrane region" description="Helical" evidence="1">
    <location>
        <begin position="56"/>
        <end position="80"/>
    </location>
</feature>
<keyword evidence="1" id="KW-1133">Transmembrane helix</keyword>
<evidence type="ECO:0000256" key="1">
    <source>
        <dbReference type="SAM" id="Phobius"/>
    </source>
</evidence>
<evidence type="ECO:0000313" key="2">
    <source>
        <dbReference type="EMBL" id="SEP98757.1"/>
    </source>
</evidence>
<dbReference type="Pfam" id="PF11457">
    <property type="entry name" value="DUF3021"/>
    <property type="match status" value="1"/>
</dbReference>
<dbReference type="EMBL" id="FOFU01000002">
    <property type="protein sequence ID" value="SEP98757.1"/>
    <property type="molecule type" value="Genomic_DNA"/>
</dbReference>
<evidence type="ECO:0008006" key="4">
    <source>
        <dbReference type="Google" id="ProtNLM"/>
    </source>
</evidence>
<sequence length="152" mass="17256">MTKNEIKKAVAKRTALGFMIGVFIGQTILILESLGMRDGNFYPFTTGLFELAGTKIGAVIIQYFITGLMGSMFAGTSVIFELDEWSLLRQTATHFIFTSILMYIAGFISGWFPHTVTSTIIWFVVFIVIYIIFWTSFTLYYKNKVKKINEAL</sequence>
<name>A0A1H9CCN3_9SPIR</name>
<dbReference type="RefSeq" id="WP_074641130.1">
    <property type="nucleotide sequence ID" value="NZ_FOFU01000002.1"/>
</dbReference>
<proteinExistence type="predicted"/>
<reference evidence="2 3" key="1">
    <citation type="submission" date="2016-10" db="EMBL/GenBank/DDBJ databases">
        <authorList>
            <person name="de Groot N.N."/>
        </authorList>
    </citation>
    <scope>NUCLEOTIDE SEQUENCE [LARGE SCALE GENOMIC DNA]</scope>
    <source>
        <strain evidence="2 3">B25</strain>
    </source>
</reference>
<feature type="transmembrane region" description="Helical" evidence="1">
    <location>
        <begin position="15"/>
        <end position="36"/>
    </location>
</feature>
<dbReference type="OrthoDB" id="1698302at2"/>
<feature type="transmembrane region" description="Helical" evidence="1">
    <location>
        <begin position="120"/>
        <end position="141"/>
    </location>
</feature>
<dbReference type="AlphaFoldDB" id="A0A1H9CCN3"/>
<organism evidence="2 3">
    <name type="scientific">Treponema bryantii</name>
    <dbReference type="NCBI Taxonomy" id="163"/>
    <lineage>
        <taxon>Bacteria</taxon>
        <taxon>Pseudomonadati</taxon>
        <taxon>Spirochaetota</taxon>
        <taxon>Spirochaetia</taxon>
        <taxon>Spirochaetales</taxon>
        <taxon>Treponemataceae</taxon>
        <taxon>Treponema</taxon>
    </lineage>
</organism>
<gene>
    <name evidence="2" type="ORF">SAMN04487977_102123</name>
</gene>
<accession>A0A1H9CCN3</accession>
<keyword evidence="3" id="KW-1185">Reference proteome</keyword>
<evidence type="ECO:0000313" key="3">
    <source>
        <dbReference type="Proteomes" id="UP000182360"/>
    </source>
</evidence>
<dbReference type="InterPro" id="IPR021560">
    <property type="entry name" value="DUF3021"/>
</dbReference>
<protein>
    <recommendedName>
        <fullName evidence="4">DUF3021 domain-containing protein</fullName>
    </recommendedName>
</protein>
<feature type="transmembrane region" description="Helical" evidence="1">
    <location>
        <begin position="92"/>
        <end position="114"/>
    </location>
</feature>